<dbReference type="Proteomes" id="UP001307889">
    <property type="component" value="Chromosome 6"/>
</dbReference>
<protein>
    <submittedName>
        <fullName evidence="2">Uncharacterized protein</fullName>
    </submittedName>
</protein>
<accession>A0ABN7AV62</accession>
<dbReference type="EMBL" id="AP028914">
    <property type="protein sequence ID" value="BES96084.1"/>
    <property type="molecule type" value="Genomic_DNA"/>
</dbReference>
<keyword evidence="3" id="KW-1185">Reference proteome</keyword>
<reference evidence="2 3" key="1">
    <citation type="submission" date="2023-09" db="EMBL/GenBank/DDBJ databases">
        <title>Nesidiocoris tenuis whole genome shotgun sequence.</title>
        <authorList>
            <person name="Shibata T."/>
            <person name="Shimoda M."/>
            <person name="Kobayashi T."/>
            <person name="Uehara T."/>
        </authorList>
    </citation>
    <scope>NUCLEOTIDE SEQUENCE [LARGE SCALE GENOMIC DNA]</scope>
    <source>
        <strain evidence="2 3">Japan</strain>
    </source>
</reference>
<evidence type="ECO:0000313" key="3">
    <source>
        <dbReference type="Proteomes" id="UP001307889"/>
    </source>
</evidence>
<feature type="region of interest" description="Disordered" evidence="1">
    <location>
        <begin position="1"/>
        <end position="85"/>
    </location>
</feature>
<gene>
    <name evidence="2" type="ORF">NTJ_08893</name>
</gene>
<evidence type="ECO:0000313" key="2">
    <source>
        <dbReference type="EMBL" id="BES96084.1"/>
    </source>
</evidence>
<name>A0ABN7AV62_9HEMI</name>
<organism evidence="2 3">
    <name type="scientific">Nesidiocoris tenuis</name>
    <dbReference type="NCBI Taxonomy" id="355587"/>
    <lineage>
        <taxon>Eukaryota</taxon>
        <taxon>Metazoa</taxon>
        <taxon>Ecdysozoa</taxon>
        <taxon>Arthropoda</taxon>
        <taxon>Hexapoda</taxon>
        <taxon>Insecta</taxon>
        <taxon>Pterygota</taxon>
        <taxon>Neoptera</taxon>
        <taxon>Paraneoptera</taxon>
        <taxon>Hemiptera</taxon>
        <taxon>Heteroptera</taxon>
        <taxon>Panheteroptera</taxon>
        <taxon>Cimicomorpha</taxon>
        <taxon>Miridae</taxon>
        <taxon>Dicyphina</taxon>
        <taxon>Nesidiocoris</taxon>
    </lineage>
</organism>
<sequence>MCLAGADGKRNDPPECRLTSIPLRRRVGKKDPPLKWAPPPPARPLIKRSCRPSPVARPASINIHPKVPPSVPQQGNAVRKLMASE</sequence>
<evidence type="ECO:0000256" key="1">
    <source>
        <dbReference type="SAM" id="MobiDB-lite"/>
    </source>
</evidence>
<proteinExistence type="predicted"/>